<dbReference type="AlphaFoldDB" id="A0A6V8P4Q3"/>
<dbReference type="Gene3D" id="3.90.740.10">
    <property type="entry name" value="Valyl/Leucyl/Isoleucyl-tRNA synthetase, editing domain"/>
    <property type="match status" value="1"/>
</dbReference>
<evidence type="ECO:0000256" key="1">
    <source>
        <dbReference type="ARBA" id="ARBA00022598"/>
    </source>
</evidence>
<dbReference type="Pfam" id="PF13603">
    <property type="entry name" value="tRNA-synt_1_2"/>
    <property type="match status" value="1"/>
</dbReference>
<keyword evidence="5 8" id="KW-0030">Aminoacyl-tRNA synthetase</keyword>
<keyword evidence="2" id="KW-0547">Nucleotide-binding</keyword>
<comment type="caution">
    <text evidence="8">The sequence shown here is derived from an EMBL/GenBank/DDBJ whole genome shotgun (WGS) entry which is preliminary data.</text>
</comment>
<dbReference type="PANTHER" id="PTHR42765">
    <property type="entry name" value="SOLEUCYL-TRNA SYNTHETASE"/>
    <property type="match status" value="1"/>
</dbReference>
<dbReference type="GO" id="GO:0002161">
    <property type="term" value="F:aminoacyl-tRNA deacylase activity"/>
    <property type="evidence" value="ECO:0007669"/>
    <property type="project" value="InterPro"/>
</dbReference>
<keyword evidence="4" id="KW-0648">Protein biosynthesis</keyword>
<evidence type="ECO:0000256" key="6">
    <source>
        <dbReference type="ARBA" id="ARBA00048359"/>
    </source>
</evidence>
<dbReference type="GO" id="GO:0005829">
    <property type="term" value="C:cytosol"/>
    <property type="evidence" value="ECO:0007669"/>
    <property type="project" value="TreeGrafter"/>
</dbReference>
<proteinExistence type="predicted"/>
<dbReference type="Proteomes" id="UP000543224">
    <property type="component" value="Unassembled WGS sequence"/>
</dbReference>
<dbReference type="InterPro" id="IPR025709">
    <property type="entry name" value="Leu_tRNA-synth_edit"/>
</dbReference>
<feature type="non-terminal residue" evidence="8">
    <location>
        <position position="1"/>
    </location>
</feature>
<dbReference type="SUPFAM" id="SSF52374">
    <property type="entry name" value="Nucleotidylyl transferase"/>
    <property type="match status" value="1"/>
</dbReference>
<accession>A0A6V8P4Q3</accession>
<organism evidence="8 9">
    <name type="scientific">Candidatus Hakubella thermalkaliphila</name>
    <dbReference type="NCBI Taxonomy" id="2754717"/>
    <lineage>
        <taxon>Bacteria</taxon>
        <taxon>Bacillati</taxon>
        <taxon>Actinomycetota</taxon>
        <taxon>Actinomycetota incertae sedis</taxon>
        <taxon>Candidatus Hakubellales</taxon>
        <taxon>Candidatus Hakubellaceae</taxon>
        <taxon>Candidatus Hakubella</taxon>
    </lineage>
</organism>
<evidence type="ECO:0000256" key="5">
    <source>
        <dbReference type="ARBA" id="ARBA00023146"/>
    </source>
</evidence>
<keyword evidence="1" id="KW-0436">Ligase</keyword>
<name>A0A6V8P4Q3_9ACTN</name>
<dbReference type="GO" id="GO:0005524">
    <property type="term" value="F:ATP binding"/>
    <property type="evidence" value="ECO:0007669"/>
    <property type="project" value="UniProtKB-KW"/>
</dbReference>
<dbReference type="InterPro" id="IPR002301">
    <property type="entry name" value="Ile-tRNA-ligase"/>
</dbReference>
<dbReference type="GO" id="GO:0006428">
    <property type="term" value="P:isoleucyl-tRNA aminoacylation"/>
    <property type="evidence" value="ECO:0007669"/>
    <property type="project" value="InterPro"/>
</dbReference>
<dbReference type="InterPro" id="IPR009008">
    <property type="entry name" value="Val/Leu/Ile-tRNA-synth_edit"/>
</dbReference>
<comment type="catalytic activity">
    <reaction evidence="6">
        <text>tRNA(Ile) + L-isoleucine + ATP = L-isoleucyl-tRNA(Ile) + AMP + diphosphate</text>
        <dbReference type="Rhea" id="RHEA:11060"/>
        <dbReference type="Rhea" id="RHEA-COMP:9666"/>
        <dbReference type="Rhea" id="RHEA-COMP:9695"/>
        <dbReference type="ChEBI" id="CHEBI:30616"/>
        <dbReference type="ChEBI" id="CHEBI:33019"/>
        <dbReference type="ChEBI" id="CHEBI:58045"/>
        <dbReference type="ChEBI" id="CHEBI:78442"/>
        <dbReference type="ChEBI" id="CHEBI:78528"/>
        <dbReference type="ChEBI" id="CHEBI:456215"/>
        <dbReference type="EC" id="6.1.1.5"/>
    </reaction>
</comment>
<evidence type="ECO:0000256" key="2">
    <source>
        <dbReference type="ARBA" id="ARBA00022741"/>
    </source>
</evidence>
<evidence type="ECO:0000256" key="3">
    <source>
        <dbReference type="ARBA" id="ARBA00022840"/>
    </source>
</evidence>
<evidence type="ECO:0000259" key="7">
    <source>
        <dbReference type="Pfam" id="PF13603"/>
    </source>
</evidence>
<dbReference type="InterPro" id="IPR050081">
    <property type="entry name" value="Ile-tRNA_ligase"/>
</dbReference>
<reference evidence="8 9" key="1">
    <citation type="journal article" date="2020" name="Front. Microbiol.">
        <title>Single-cell genomics of novel Actinobacteria with the Wood-Ljungdahl pathway discovered in a serpentinizing system.</title>
        <authorList>
            <person name="Merino N."/>
            <person name="Kawai M."/>
            <person name="Boyd E.S."/>
            <person name="Colman D.R."/>
            <person name="McGlynn S.E."/>
            <person name="Nealson K.H."/>
            <person name="Kurokawa K."/>
            <person name="Hongoh Y."/>
        </authorList>
    </citation>
    <scope>NUCLEOTIDE SEQUENCE [LARGE SCALE GENOMIC DNA]</scope>
    <source>
        <strain evidence="8 9">S25</strain>
    </source>
</reference>
<dbReference type="SUPFAM" id="SSF50677">
    <property type="entry name" value="ValRS/IleRS/LeuRS editing domain"/>
    <property type="match status" value="1"/>
</dbReference>
<dbReference type="PRINTS" id="PR00984">
    <property type="entry name" value="TRNASYNTHILE"/>
</dbReference>
<evidence type="ECO:0000313" key="9">
    <source>
        <dbReference type="Proteomes" id="UP000543224"/>
    </source>
</evidence>
<gene>
    <name evidence="8" type="ORF">HKBW3S25_01661</name>
</gene>
<dbReference type="PANTHER" id="PTHR42765:SF1">
    <property type="entry name" value="ISOLEUCINE--TRNA LIGASE, MITOCHONDRIAL"/>
    <property type="match status" value="1"/>
</dbReference>
<keyword evidence="3" id="KW-0067">ATP-binding</keyword>
<evidence type="ECO:0000313" key="8">
    <source>
        <dbReference type="EMBL" id="GFP26171.1"/>
    </source>
</evidence>
<dbReference type="EMBL" id="BLRX01000414">
    <property type="protein sequence ID" value="GFP26171.1"/>
    <property type="molecule type" value="Genomic_DNA"/>
</dbReference>
<feature type="domain" description="Leucyl-tRNA synthetase editing" evidence="7">
    <location>
        <begin position="50"/>
        <end position="169"/>
    </location>
</feature>
<dbReference type="GO" id="GO:0004822">
    <property type="term" value="F:isoleucine-tRNA ligase activity"/>
    <property type="evidence" value="ECO:0007669"/>
    <property type="project" value="UniProtKB-EC"/>
</dbReference>
<protein>
    <submittedName>
        <fullName evidence="8">Isoleucyl-tRNA synthetase</fullName>
    </submittedName>
</protein>
<feature type="non-terminal residue" evidence="8">
    <location>
        <position position="253"/>
    </location>
</feature>
<evidence type="ECO:0000256" key="4">
    <source>
        <dbReference type="ARBA" id="ARBA00022917"/>
    </source>
</evidence>
<sequence length="253" mass="28700">GLRPIHWCTSCQTALAEAEIEYEMKVSPSIYVKFPVQEDPKGILGGKKGFILIWTTTPWTIPANLAIVVHPEYDYVILKTREEELYLVAQELVELVAAETHLEDYQIVARYKGRDLKDLICTHPFLARPSPVLLGDYVTLDQGTGCVHTAPGHGREDFLTGQQYGLEILCPVDERGIFDDRAGQFRGMYVEDANPLVVEAIAQNGLLLKVGQVEHQYPHCWRCHNPVIFRTTVQWFMSVDHQGLRQKALKEID</sequence>